<comment type="caution">
    <text evidence="1">The sequence shown here is derived from an EMBL/GenBank/DDBJ whole genome shotgun (WGS) entry which is preliminary data.</text>
</comment>
<dbReference type="InterPro" id="IPR025322">
    <property type="entry name" value="PADRE_dom"/>
</dbReference>
<gene>
    <name evidence="1" type="ORF">VNO78_05371</name>
</gene>
<dbReference type="AlphaFoldDB" id="A0AAN9SS40"/>
<dbReference type="Proteomes" id="UP001386955">
    <property type="component" value="Unassembled WGS sequence"/>
</dbReference>
<reference evidence="1 2" key="1">
    <citation type="submission" date="2024-01" db="EMBL/GenBank/DDBJ databases">
        <title>The genomes of 5 underutilized Papilionoideae crops provide insights into root nodulation and disease resistanc.</title>
        <authorList>
            <person name="Jiang F."/>
        </authorList>
    </citation>
    <scope>NUCLEOTIDE SEQUENCE [LARGE SCALE GENOMIC DNA]</scope>
    <source>
        <strain evidence="1">DUOXIRENSHENG_FW03</strain>
        <tissue evidence="1">Leaves</tissue>
    </source>
</reference>
<keyword evidence="2" id="KW-1185">Reference proteome</keyword>
<organism evidence="1 2">
    <name type="scientific">Psophocarpus tetragonolobus</name>
    <name type="common">Winged bean</name>
    <name type="synonym">Dolichos tetragonolobus</name>
    <dbReference type="NCBI Taxonomy" id="3891"/>
    <lineage>
        <taxon>Eukaryota</taxon>
        <taxon>Viridiplantae</taxon>
        <taxon>Streptophyta</taxon>
        <taxon>Embryophyta</taxon>
        <taxon>Tracheophyta</taxon>
        <taxon>Spermatophyta</taxon>
        <taxon>Magnoliopsida</taxon>
        <taxon>eudicotyledons</taxon>
        <taxon>Gunneridae</taxon>
        <taxon>Pentapetalae</taxon>
        <taxon>rosids</taxon>
        <taxon>fabids</taxon>
        <taxon>Fabales</taxon>
        <taxon>Fabaceae</taxon>
        <taxon>Papilionoideae</taxon>
        <taxon>50 kb inversion clade</taxon>
        <taxon>NPAAA clade</taxon>
        <taxon>indigoferoid/millettioid clade</taxon>
        <taxon>Phaseoleae</taxon>
        <taxon>Psophocarpus</taxon>
    </lineage>
</organism>
<protein>
    <submittedName>
        <fullName evidence="1">Uncharacterized protein</fullName>
    </submittedName>
</protein>
<accession>A0AAN9SS40</accession>
<evidence type="ECO:0000313" key="1">
    <source>
        <dbReference type="EMBL" id="KAK7404462.1"/>
    </source>
</evidence>
<sequence>MSKHFRVLHHRLREVSLRKGKEHMGNICASNQYGSKGGKHHSWEWKSTVNIIELDGRLQQWKKAIKAWEVLSENPNCYICCSESMYVGSPMPPVPPTQDLQLGLIYFIVPLPKSRLPLSLQDLGALAIKANAALASATPNYPFASTSHQLFPPTHPLLSNVSLPLHFPTTVA</sequence>
<name>A0AAN9SS40_PSOTE</name>
<dbReference type="PANTHER" id="PTHR33052">
    <property type="entry name" value="DUF4228 DOMAIN PROTEIN-RELATED"/>
    <property type="match status" value="1"/>
</dbReference>
<dbReference type="EMBL" id="JAYMYS010000002">
    <property type="protein sequence ID" value="KAK7404462.1"/>
    <property type="molecule type" value="Genomic_DNA"/>
</dbReference>
<evidence type="ECO:0000313" key="2">
    <source>
        <dbReference type="Proteomes" id="UP001386955"/>
    </source>
</evidence>
<dbReference type="Pfam" id="PF14009">
    <property type="entry name" value="PADRE"/>
    <property type="match status" value="1"/>
</dbReference>
<proteinExistence type="predicted"/>